<dbReference type="AlphaFoldDB" id="A0A2D0N895"/>
<dbReference type="PANTHER" id="PTHR33393">
    <property type="entry name" value="POLYGLUTAMINE SYNTHESIS ACCESSORY PROTEIN RV0574C-RELATED"/>
    <property type="match status" value="1"/>
</dbReference>
<name>A0A2D0N895_FLAN2</name>
<accession>A0A2D0N895</accession>
<dbReference type="SUPFAM" id="SSF56300">
    <property type="entry name" value="Metallo-dependent phosphatases"/>
    <property type="match status" value="1"/>
</dbReference>
<dbReference type="OrthoDB" id="9810906at2"/>
<feature type="domain" description="Capsule synthesis protein CapA" evidence="2">
    <location>
        <begin position="68"/>
        <end position="312"/>
    </location>
</feature>
<gene>
    <name evidence="3" type="ORF">CRP01_21690</name>
</gene>
<dbReference type="CDD" id="cd07381">
    <property type="entry name" value="MPP_CapA"/>
    <property type="match status" value="1"/>
</dbReference>
<dbReference type="PROSITE" id="PS51257">
    <property type="entry name" value="PROKAR_LIPOPROTEIN"/>
    <property type="match status" value="1"/>
</dbReference>
<protein>
    <submittedName>
        <fullName evidence="3">Capsule biosynthesis protein CapA</fullName>
    </submittedName>
</protein>
<dbReference type="Gene3D" id="3.60.21.10">
    <property type="match status" value="1"/>
</dbReference>
<reference evidence="3 4" key="1">
    <citation type="submission" date="2017-10" db="EMBL/GenBank/DDBJ databases">
        <title>The draft genome sequence of Lewinella nigricans NBRC 102662.</title>
        <authorList>
            <person name="Wang K."/>
        </authorList>
    </citation>
    <scope>NUCLEOTIDE SEQUENCE [LARGE SCALE GENOMIC DNA]</scope>
    <source>
        <strain evidence="3 4">NBRC 102662</strain>
    </source>
</reference>
<dbReference type="InterPro" id="IPR019079">
    <property type="entry name" value="Capsule_synth_CapA"/>
</dbReference>
<evidence type="ECO:0000256" key="1">
    <source>
        <dbReference type="ARBA" id="ARBA00005662"/>
    </source>
</evidence>
<comment type="caution">
    <text evidence="3">The sequence shown here is derived from an EMBL/GenBank/DDBJ whole genome shotgun (WGS) entry which is preliminary data.</text>
</comment>
<dbReference type="InterPro" id="IPR052169">
    <property type="entry name" value="CW_Biosynth-Accessory"/>
</dbReference>
<proteinExistence type="inferred from homology"/>
<evidence type="ECO:0000313" key="4">
    <source>
        <dbReference type="Proteomes" id="UP000223913"/>
    </source>
</evidence>
<dbReference type="Pfam" id="PF09587">
    <property type="entry name" value="PGA_cap"/>
    <property type="match status" value="1"/>
</dbReference>
<evidence type="ECO:0000259" key="2">
    <source>
        <dbReference type="SMART" id="SM00854"/>
    </source>
</evidence>
<evidence type="ECO:0000313" key="3">
    <source>
        <dbReference type="EMBL" id="PHN04618.1"/>
    </source>
</evidence>
<dbReference type="Proteomes" id="UP000223913">
    <property type="component" value="Unassembled WGS sequence"/>
</dbReference>
<dbReference type="SMART" id="SM00854">
    <property type="entry name" value="PGA_cap"/>
    <property type="match status" value="1"/>
</dbReference>
<dbReference type="EMBL" id="PDUD01000025">
    <property type="protein sequence ID" value="PHN04618.1"/>
    <property type="molecule type" value="Genomic_DNA"/>
</dbReference>
<comment type="similarity">
    <text evidence="1">Belongs to the CapA family.</text>
</comment>
<dbReference type="InterPro" id="IPR029052">
    <property type="entry name" value="Metallo-depent_PP-like"/>
</dbReference>
<sequence>MKDFRFGSLFFFLTLTLFSAIWLACRSDASTENTADTASVLPVAAQAADTIPAPQDTTPPPAEPKRLKIVGVGDMMLGTNYPSPSYLPANGGKDLLSDVEDILINADVTFGNLEGTIIEKGTMSKRCNDPSKCYAFRSPESYADHFVNAGFDLLSLANNHSGDFGPEGRRRTKELLDERNILYAGLAGSDETAIFEKDGIKYGFCAFAPNSGTCDIRNISRAKQIVSKLAETTDIVIVSFHGGAEGVKNQSVPKRTETFYGENRGDVHAFSHGVIDAGADIVFGHGPHVTRAAELYKDRFIIYSMGNFCTYGRFSLSGAAGIAPIITLEVDEEGKFLEGQITPIYQAKTHGPKIDSQKRAITKLIELTNSDFPDTPLDIGTDGKMVKK</sequence>
<keyword evidence="4" id="KW-1185">Reference proteome</keyword>
<dbReference type="PANTHER" id="PTHR33393:SF11">
    <property type="entry name" value="POLYGLUTAMINE SYNTHESIS ACCESSORY PROTEIN RV0574C-RELATED"/>
    <property type="match status" value="1"/>
</dbReference>
<organism evidence="3 4">
    <name type="scientific">Flavilitoribacter nigricans (strain ATCC 23147 / DSM 23189 / NBRC 102662 / NCIMB 1420 / SS-2)</name>
    <name type="common">Lewinella nigricans</name>
    <dbReference type="NCBI Taxonomy" id="1122177"/>
    <lineage>
        <taxon>Bacteria</taxon>
        <taxon>Pseudomonadati</taxon>
        <taxon>Bacteroidota</taxon>
        <taxon>Saprospiria</taxon>
        <taxon>Saprospirales</taxon>
        <taxon>Lewinellaceae</taxon>
        <taxon>Flavilitoribacter</taxon>
    </lineage>
</organism>